<evidence type="ECO:0000313" key="2">
    <source>
        <dbReference type="Proteomes" id="UP000295281"/>
    </source>
</evidence>
<organism evidence="1 2">
    <name type="scientific">Actinorugispora endophytica</name>
    <dbReference type="NCBI Taxonomy" id="1605990"/>
    <lineage>
        <taxon>Bacteria</taxon>
        <taxon>Bacillati</taxon>
        <taxon>Actinomycetota</taxon>
        <taxon>Actinomycetes</taxon>
        <taxon>Streptosporangiales</taxon>
        <taxon>Nocardiopsidaceae</taxon>
        <taxon>Actinorugispora</taxon>
    </lineage>
</organism>
<dbReference type="PANTHER" id="PTHR36221">
    <property type="entry name" value="DUF742 DOMAIN-CONTAINING PROTEIN"/>
    <property type="match status" value="1"/>
</dbReference>
<dbReference type="InterPro" id="IPR007995">
    <property type="entry name" value="DUF742"/>
</dbReference>
<accession>A0A4R6UJZ8</accession>
<dbReference type="Pfam" id="PF05331">
    <property type="entry name" value="DUF742"/>
    <property type="match status" value="1"/>
</dbReference>
<keyword evidence="2" id="KW-1185">Reference proteome</keyword>
<dbReference type="PANTHER" id="PTHR36221:SF1">
    <property type="entry name" value="DUF742 DOMAIN-CONTAINING PROTEIN"/>
    <property type="match status" value="1"/>
</dbReference>
<dbReference type="Proteomes" id="UP000295281">
    <property type="component" value="Unassembled WGS sequence"/>
</dbReference>
<proteinExistence type="predicted"/>
<name>A0A4R6UJZ8_9ACTN</name>
<gene>
    <name evidence="1" type="ORF">EV190_13237</name>
</gene>
<dbReference type="AlphaFoldDB" id="A0A4R6UJZ8"/>
<dbReference type="RefSeq" id="WP_133743554.1">
    <property type="nucleotide sequence ID" value="NZ_SNYN01000032.1"/>
</dbReference>
<evidence type="ECO:0000313" key="1">
    <source>
        <dbReference type="EMBL" id="TDQ45415.1"/>
    </source>
</evidence>
<reference evidence="1 2" key="1">
    <citation type="submission" date="2019-03" db="EMBL/GenBank/DDBJ databases">
        <title>Genomic Encyclopedia of Type Strains, Phase IV (KMG-IV): sequencing the most valuable type-strain genomes for metagenomic binning, comparative biology and taxonomic classification.</title>
        <authorList>
            <person name="Goeker M."/>
        </authorList>
    </citation>
    <scope>NUCLEOTIDE SEQUENCE [LARGE SCALE GENOMIC DNA]</scope>
    <source>
        <strain evidence="1 2">DSM 46770</strain>
    </source>
</reference>
<sequence>MRDRGTGGDAPLWDNGAGPLVRPYTMTGGRTRSEGARLDMISVVIASGREADRSSLQPEHASILGLCHSPVSVAEVAAHMDIPMAVVKVLLGDLVDRGFVLARAPLPQAQVPETNILQAVLDGIRRL</sequence>
<dbReference type="OrthoDB" id="4274007at2"/>
<protein>
    <submittedName>
        <fullName evidence="1">Uncharacterized protein DUF742</fullName>
    </submittedName>
</protein>
<dbReference type="EMBL" id="SNYN01000032">
    <property type="protein sequence ID" value="TDQ45415.1"/>
    <property type="molecule type" value="Genomic_DNA"/>
</dbReference>
<comment type="caution">
    <text evidence="1">The sequence shown here is derived from an EMBL/GenBank/DDBJ whole genome shotgun (WGS) entry which is preliminary data.</text>
</comment>